<proteinExistence type="predicted"/>
<dbReference type="RefSeq" id="YP_009278824.1">
    <property type="nucleotide sequence ID" value="NC_031010.1"/>
</dbReference>
<organism evidence="1 2">
    <name type="scientific">Erwinia phage vB_EamM_Kwan</name>
    <dbReference type="NCBI Taxonomy" id="1883374"/>
    <lineage>
        <taxon>Viruses</taxon>
        <taxon>Duplodnaviria</taxon>
        <taxon>Heunggongvirae</taxon>
        <taxon>Uroviricota</taxon>
        <taxon>Caudoviricetes</taxon>
        <taxon>Chimalliviridae</taxon>
        <taxon>Wellingtonvirus</taxon>
        <taxon>Wellingtonvirus wellington</taxon>
    </lineage>
</organism>
<name>A0A1B2IE74_9CAUD</name>
<evidence type="ECO:0000313" key="2">
    <source>
        <dbReference type="Proteomes" id="UP000202923"/>
    </source>
</evidence>
<reference evidence="1 2" key="1">
    <citation type="submission" date="2016-06" db="EMBL/GenBank/DDBJ databases">
        <authorList>
            <person name="Kjaerup R.B."/>
            <person name="Dalgaard T.S."/>
            <person name="Juul-Madsen H.R."/>
        </authorList>
    </citation>
    <scope>NUCLEOTIDE SEQUENCE [LARGE SCALE GENOMIC DNA]</scope>
</reference>
<protein>
    <submittedName>
        <fullName evidence="1">Uncharacterized protein</fullName>
    </submittedName>
</protein>
<sequence>MVDEKGDWLERLLRPFHSKKPEERKEPELAYTAMAALELDIERSMADEGYTQAFVRVSTNTTTMRFTGDGRRSPITVTIKVEEGP</sequence>
<evidence type="ECO:0000313" key="1">
    <source>
        <dbReference type="EMBL" id="ANZ49571.1"/>
    </source>
</evidence>
<dbReference type="GeneID" id="29062063"/>
<dbReference type="Proteomes" id="UP000202923">
    <property type="component" value="Genome"/>
</dbReference>
<accession>A0A1B2IE74</accession>
<dbReference type="EMBL" id="KX397369">
    <property type="protein sequence ID" value="ANZ49571.1"/>
    <property type="molecule type" value="Genomic_DNA"/>
</dbReference>
<dbReference type="KEGG" id="vg:29062063"/>
<gene>
    <name evidence="1" type="ORF">KWAN_219</name>
</gene>